<name>A0A4R8DUD3_9BACT</name>
<dbReference type="AlphaFoldDB" id="A0A4R8DUD3"/>
<dbReference type="SUPFAM" id="SSF82153">
    <property type="entry name" value="FAS1 domain"/>
    <property type="match status" value="2"/>
</dbReference>
<accession>A0A4R8DUD3</accession>
<dbReference type="Gene3D" id="2.30.180.10">
    <property type="entry name" value="FAS1 domain"/>
    <property type="match status" value="2"/>
</dbReference>
<dbReference type="OrthoDB" id="1144324at2"/>
<dbReference type="InterPro" id="IPR000782">
    <property type="entry name" value="FAS1_domain"/>
</dbReference>
<organism evidence="2 3">
    <name type="scientific">Dinghuibacter silviterrae</name>
    <dbReference type="NCBI Taxonomy" id="1539049"/>
    <lineage>
        <taxon>Bacteria</taxon>
        <taxon>Pseudomonadati</taxon>
        <taxon>Bacteroidota</taxon>
        <taxon>Chitinophagia</taxon>
        <taxon>Chitinophagales</taxon>
        <taxon>Chitinophagaceae</taxon>
        <taxon>Dinghuibacter</taxon>
    </lineage>
</organism>
<reference evidence="2 3" key="1">
    <citation type="submission" date="2019-03" db="EMBL/GenBank/DDBJ databases">
        <title>Genomic Encyclopedia of Type Strains, Phase IV (KMG-IV): sequencing the most valuable type-strain genomes for metagenomic binning, comparative biology and taxonomic classification.</title>
        <authorList>
            <person name="Goeker M."/>
        </authorList>
    </citation>
    <scope>NUCLEOTIDE SEQUENCE [LARGE SCALE GENOMIC DNA]</scope>
    <source>
        <strain evidence="2 3">DSM 100059</strain>
    </source>
</reference>
<comment type="caution">
    <text evidence="2">The sequence shown here is derived from an EMBL/GenBank/DDBJ whole genome shotgun (WGS) entry which is preliminary data.</text>
</comment>
<dbReference type="RefSeq" id="WP_133992719.1">
    <property type="nucleotide sequence ID" value="NZ_SODV01000001.1"/>
</dbReference>
<dbReference type="PANTHER" id="PTHR10900">
    <property type="entry name" value="PERIOSTIN-RELATED"/>
    <property type="match status" value="1"/>
</dbReference>
<dbReference type="PROSITE" id="PS51257">
    <property type="entry name" value="PROKAR_LIPOPROTEIN"/>
    <property type="match status" value="1"/>
</dbReference>
<keyword evidence="3" id="KW-1185">Reference proteome</keyword>
<dbReference type="InterPro" id="IPR036378">
    <property type="entry name" value="FAS1_dom_sf"/>
</dbReference>
<dbReference type="Proteomes" id="UP000294498">
    <property type="component" value="Unassembled WGS sequence"/>
</dbReference>
<proteinExistence type="predicted"/>
<feature type="domain" description="FAS1" evidence="1">
    <location>
        <begin position="173"/>
        <end position="323"/>
    </location>
</feature>
<evidence type="ECO:0000313" key="3">
    <source>
        <dbReference type="Proteomes" id="UP000294498"/>
    </source>
</evidence>
<sequence>MQRIYFYITALALALTACKKDSSSGNSLAAGNRLTYVIGDNGNLSLFTAALSYTHLGDTLLKPGPYTVLVPNDNAFNASGYANVVAVEGTSSALMDQIISYHILGGTYYLNELPFSFNQEISTLHGDKMYVTHWVKAGDTILTINGTPVIAYNLPASNGVIQVLSAVLNPPIYKNIHEALSGDTALTFFNEAMNHTGLTDTIAEGSAVYTVFAPTNSAFRALGFMSTDSILATDPAILSAIIKYHVLSDRRFIYDYILSTDASGVSGQTMIDGSSATVTLISSGPGTYSGITIQGAGNTSASNLVRSNILAGNGVVHTIDQVLKQTF</sequence>
<evidence type="ECO:0000259" key="1">
    <source>
        <dbReference type="PROSITE" id="PS50213"/>
    </source>
</evidence>
<dbReference type="PANTHER" id="PTHR10900:SF77">
    <property type="entry name" value="FI19380P1"/>
    <property type="match status" value="1"/>
</dbReference>
<protein>
    <submittedName>
        <fullName evidence="2">Putative surface protein with fasciclin (FAS1) repeats</fullName>
    </submittedName>
</protein>
<dbReference type="InterPro" id="IPR050904">
    <property type="entry name" value="Adhesion/Biosynth-related"/>
</dbReference>
<dbReference type="Pfam" id="PF02469">
    <property type="entry name" value="Fasciclin"/>
    <property type="match status" value="2"/>
</dbReference>
<dbReference type="PROSITE" id="PS50213">
    <property type="entry name" value="FAS1"/>
    <property type="match status" value="2"/>
</dbReference>
<dbReference type="EMBL" id="SODV01000001">
    <property type="protein sequence ID" value="TDX00761.1"/>
    <property type="molecule type" value="Genomic_DNA"/>
</dbReference>
<evidence type="ECO:0000313" key="2">
    <source>
        <dbReference type="EMBL" id="TDX00761.1"/>
    </source>
</evidence>
<gene>
    <name evidence="2" type="ORF">EDB95_1789</name>
</gene>
<dbReference type="SMART" id="SM00554">
    <property type="entry name" value="FAS1"/>
    <property type="match status" value="2"/>
</dbReference>
<feature type="domain" description="FAS1" evidence="1">
    <location>
        <begin position="31"/>
        <end position="168"/>
    </location>
</feature>